<reference evidence="1" key="1">
    <citation type="submission" date="2022-06" db="EMBL/GenBank/DDBJ databases">
        <title>Phylogenomic reconstructions and comparative analyses of Kickxellomycotina fungi.</title>
        <authorList>
            <person name="Reynolds N.K."/>
            <person name="Stajich J.E."/>
            <person name="Barry K."/>
            <person name="Grigoriev I.V."/>
            <person name="Crous P."/>
            <person name="Smith M.E."/>
        </authorList>
    </citation>
    <scope>NUCLEOTIDE SEQUENCE</scope>
    <source>
        <strain evidence="1">RSA 2271</strain>
    </source>
</reference>
<evidence type="ECO:0000313" key="2">
    <source>
        <dbReference type="Proteomes" id="UP001145114"/>
    </source>
</evidence>
<feature type="non-terminal residue" evidence="1">
    <location>
        <position position="64"/>
    </location>
</feature>
<proteinExistence type="predicted"/>
<accession>A0ACC1HRD6</accession>
<gene>
    <name evidence="1" type="primary">MRS4_1</name>
    <name evidence="1" type="ORF">EV182_004472</name>
</gene>
<organism evidence="1 2">
    <name type="scientific">Spiromyces aspiralis</name>
    <dbReference type="NCBI Taxonomy" id="68401"/>
    <lineage>
        <taxon>Eukaryota</taxon>
        <taxon>Fungi</taxon>
        <taxon>Fungi incertae sedis</taxon>
        <taxon>Zoopagomycota</taxon>
        <taxon>Kickxellomycotina</taxon>
        <taxon>Kickxellomycetes</taxon>
        <taxon>Kickxellales</taxon>
        <taxon>Kickxellaceae</taxon>
        <taxon>Spiromyces</taxon>
    </lineage>
</organism>
<dbReference type="EMBL" id="JAMZIH010001377">
    <property type="protein sequence ID" value="KAJ1678241.1"/>
    <property type="molecule type" value="Genomic_DNA"/>
</dbReference>
<evidence type="ECO:0000313" key="1">
    <source>
        <dbReference type="EMBL" id="KAJ1678241.1"/>
    </source>
</evidence>
<dbReference type="Proteomes" id="UP001145114">
    <property type="component" value="Unassembled WGS sequence"/>
</dbReference>
<protein>
    <submittedName>
        <fullName evidence="1">Fe(2+) transporter</fullName>
    </submittedName>
</protein>
<name>A0ACC1HRD6_9FUNG</name>
<keyword evidence="2" id="KW-1185">Reference proteome</keyword>
<comment type="caution">
    <text evidence="1">The sequence shown here is derived from an EMBL/GenBank/DDBJ whole genome shotgun (WGS) entry which is preliminary data.</text>
</comment>
<sequence>MYSGIVKAFRLVSTTEGVRSLWRGVMSVVMGAGPSHAVYFATYEQTKKFLGATSDPEHLHPLAA</sequence>